<dbReference type="PIRSF" id="PIRSF035170">
    <property type="entry name" value="HD_phosphohydro"/>
    <property type="match status" value="1"/>
</dbReference>
<reference evidence="1 2" key="2">
    <citation type="submission" date="2018-03" db="EMBL/GenBank/DDBJ databases">
        <authorList>
            <person name="Keele B.F."/>
        </authorList>
    </citation>
    <scope>NUCLEOTIDE SEQUENCE [LARGE SCALE GENOMIC DNA]</scope>
    <source>
        <strain evidence="1 2">D13</strain>
    </source>
</reference>
<name>A0A2P1PNL2_9GAMM</name>
<dbReference type="EMBL" id="CP027860">
    <property type="protein sequence ID" value="AVP96432.1"/>
    <property type="molecule type" value="Genomic_DNA"/>
</dbReference>
<dbReference type="KEGG" id="xba:C7S18_04135"/>
<proteinExistence type="predicted"/>
<organism evidence="1 2">
    <name type="scientific">Ahniella affigens</name>
    <dbReference type="NCBI Taxonomy" id="2021234"/>
    <lineage>
        <taxon>Bacteria</taxon>
        <taxon>Pseudomonadati</taxon>
        <taxon>Pseudomonadota</taxon>
        <taxon>Gammaproteobacteria</taxon>
        <taxon>Lysobacterales</taxon>
        <taxon>Rhodanobacteraceae</taxon>
        <taxon>Ahniella</taxon>
    </lineage>
</organism>
<evidence type="ECO:0008006" key="3">
    <source>
        <dbReference type="Google" id="ProtNLM"/>
    </source>
</evidence>
<keyword evidence="2" id="KW-1185">Reference proteome</keyword>
<sequence>MQKAPLAIPNAMVLTVRAAYESPPRAYHGFAHIEELLGHWLKFDAQRLWQQRADTWLAMLYHDAVYEPGRRDNEALSAALARHEFESHLPAGSVDTDRVCSLIEMTAKHGRLRAQDLDDDARLFLDCDMAILGASPERFQAYDRAIAEEYRDSLPGWLFRFNRRRFLKRLLESPRIYLSEPGAALWEKPARENIKRAIQQGRTALAAGAGR</sequence>
<dbReference type="AlphaFoldDB" id="A0A2P1PNL2"/>
<gene>
    <name evidence="1" type="ORF">C7S18_04135</name>
</gene>
<dbReference type="Proteomes" id="UP000241074">
    <property type="component" value="Chromosome"/>
</dbReference>
<dbReference type="PANTHER" id="PTHR21174">
    <property type="match status" value="1"/>
</dbReference>
<accession>A0A2P1PNL2</accession>
<dbReference type="SUPFAM" id="SSF109604">
    <property type="entry name" value="HD-domain/PDEase-like"/>
    <property type="match status" value="1"/>
</dbReference>
<reference evidence="1 2" key="1">
    <citation type="submission" date="2018-03" db="EMBL/GenBank/DDBJ databases">
        <title>Ahniella affigens gen. nov., sp. nov., a gammaproteobacterium isolated from sandy soil near a stream.</title>
        <authorList>
            <person name="Ko Y."/>
            <person name="Kim J.-H."/>
        </authorList>
    </citation>
    <scope>NUCLEOTIDE SEQUENCE [LARGE SCALE GENOMIC DNA]</scope>
    <source>
        <strain evidence="1 2">D13</strain>
    </source>
</reference>
<dbReference type="RefSeq" id="WP_106890361.1">
    <property type="nucleotide sequence ID" value="NZ_CP027860.1"/>
</dbReference>
<dbReference type="InterPro" id="IPR009218">
    <property type="entry name" value="HD_phosphohydro"/>
</dbReference>
<dbReference type="OrthoDB" id="9808993at2"/>
<protein>
    <recommendedName>
        <fullName evidence="3">Metal-dependent HD superfamily phosphohydrolase</fullName>
    </recommendedName>
</protein>
<evidence type="ECO:0000313" key="1">
    <source>
        <dbReference type="EMBL" id="AVP96432.1"/>
    </source>
</evidence>
<dbReference type="PANTHER" id="PTHR21174:SF0">
    <property type="entry name" value="HD PHOSPHOHYDROLASE FAMILY PROTEIN-RELATED"/>
    <property type="match status" value="1"/>
</dbReference>
<evidence type="ECO:0000313" key="2">
    <source>
        <dbReference type="Proteomes" id="UP000241074"/>
    </source>
</evidence>